<accession>A0A9P1FQ04</accession>
<evidence type="ECO:0000313" key="4">
    <source>
        <dbReference type="Proteomes" id="UP001152797"/>
    </source>
</evidence>
<dbReference type="AlphaFoldDB" id="A0A9P1FQ04"/>
<comment type="caution">
    <text evidence="2">The sequence shown here is derived from an EMBL/GenBank/DDBJ whole genome shotgun (WGS) entry which is preliminary data.</text>
</comment>
<dbReference type="EMBL" id="CAMXCT030000847">
    <property type="protein sequence ID" value="CAL4771258.1"/>
    <property type="molecule type" value="Genomic_DNA"/>
</dbReference>
<evidence type="ECO:0000313" key="2">
    <source>
        <dbReference type="EMBL" id="CAI3983946.1"/>
    </source>
</evidence>
<dbReference type="Proteomes" id="UP001152797">
    <property type="component" value="Unassembled WGS sequence"/>
</dbReference>
<evidence type="ECO:0000313" key="3">
    <source>
        <dbReference type="EMBL" id="CAL4771258.1"/>
    </source>
</evidence>
<organism evidence="2">
    <name type="scientific">Cladocopium goreaui</name>
    <dbReference type="NCBI Taxonomy" id="2562237"/>
    <lineage>
        <taxon>Eukaryota</taxon>
        <taxon>Sar</taxon>
        <taxon>Alveolata</taxon>
        <taxon>Dinophyceae</taxon>
        <taxon>Suessiales</taxon>
        <taxon>Symbiodiniaceae</taxon>
        <taxon>Cladocopium</taxon>
    </lineage>
</organism>
<reference evidence="3 4" key="2">
    <citation type="submission" date="2024-05" db="EMBL/GenBank/DDBJ databases">
        <authorList>
            <person name="Chen Y."/>
            <person name="Shah S."/>
            <person name="Dougan E. K."/>
            <person name="Thang M."/>
            <person name="Chan C."/>
        </authorList>
    </citation>
    <scope>NUCLEOTIDE SEQUENCE [LARGE SCALE GENOMIC DNA]</scope>
</reference>
<feature type="region of interest" description="Disordered" evidence="1">
    <location>
        <begin position="1"/>
        <end position="68"/>
    </location>
</feature>
<feature type="region of interest" description="Disordered" evidence="1">
    <location>
        <begin position="172"/>
        <end position="199"/>
    </location>
</feature>
<evidence type="ECO:0000256" key="1">
    <source>
        <dbReference type="SAM" id="MobiDB-lite"/>
    </source>
</evidence>
<sequence>MAIPQYPPRSIDRRPGGSRPPSTMRPPAPPATIGRGPPGPPPATVRPLGPPGPPQTVPPRTPIEVPSDRWGAYAGAKTMNWHLNRQLHPHGQRPRPPAVARSPEEELEQQLQMEAELDGVECLGYVSSEVMNEHPSELPDFDRRMWAVDPFYGWRTQERDIHETMSMAKPMDHTTVSTLSPQPPSKDPGDDFRDPSKDLPLQPDQTWMNWFMGSPQPAEEPPRAQKSMLPHAKHLLRKEESDDFVPRRVAKRGLRQVRLHYDQSLSQRCLQRVWPGMIWTSDSGRSCILWAS</sequence>
<feature type="compositionally biased region" description="Pro residues" evidence="1">
    <location>
        <begin position="37"/>
        <end position="61"/>
    </location>
</feature>
<keyword evidence="4" id="KW-1185">Reference proteome</keyword>
<dbReference type="EMBL" id="CAMXCT010000847">
    <property type="protein sequence ID" value="CAI3983946.1"/>
    <property type="molecule type" value="Genomic_DNA"/>
</dbReference>
<name>A0A9P1FQ04_9DINO</name>
<gene>
    <name evidence="2" type="ORF">C1SCF055_LOCUS11509</name>
</gene>
<feature type="compositionally biased region" description="Basic and acidic residues" evidence="1">
    <location>
        <begin position="187"/>
        <end position="197"/>
    </location>
</feature>
<proteinExistence type="predicted"/>
<reference evidence="2" key="1">
    <citation type="submission" date="2022-10" db="EMBL/GenBank/DDBJ databases">
        <authorList>
            <person name="Chen Y."/>
            <person name="Dougan E. K."/>
            <person name="Chan C."/>
            <person name="Rhodes N."/>
            <person name="Thang M."/>
        </authorList>
    </citation>
    <scope>NUCLEOTIDE SEQUENCE</scope>
</reference>
<dbReference type="EMBL" id="CAMXCT020000847">
    <property type="protein sequence ID" value="CAL1137321.1"/>
    <property type="molecule type" value="Genomic_DNA"/>
</dbReference>
<protein>
    <submittedName>
        <fullName evidence="3">Protein TANC1</fullName>
    </submittedName>
</protein>
<dbReference type="OrthoDB" id="443388at2759"/>